<evidence type="ECO:0000256" key="1">
    <source>
        <dbReference type="ARBA" id="ARBA00007689"/>
    </source>
</evidence>
<reference evidence="3 4" key="1">
    <citation type="submission" date="2022-10" db="EMBL/GenBank/DDBJ databases">
        <title>Comparative genomic analysis of Cohnella hashimotonis sp. nov., isolated from the International Space Station.</title>
        <authorList>
            <person name="Simpson A."/>
            <person name="Venkateswaran K."/>
        </authorList>
    </citation>
    <scope>NUCLEOTIDE SEQUENCE [LARGE SCALE GENOMIC DNA]</scope>
    <source>
        <strain evidence="3 4">DSM 18997</strain>
    </source>
</reference>
<dbReference type="InterPro" id="IPR005545">
    <property type="entry name" value="YCII"/>
</dbReference>
<accession>A0A9X4KQA4</accession>
<evidence type="ECO:0000313" key="3">
    <source>
        <dbReference type="EMBL" id="MDG0794237.1"/>
    </source>
</evidence>
<comment type="similarity">
    <text evidence="1">Belongs to the YciI family.</text>
</comment>
<dbReference type="Proteomes" id="UP001153387">
    <property type="component" value="Unassembled WGS sequence"/>
</dbReference>
<organism evidence="3 4">
    <name type="scientific">Cohnella ginsengisoli</name>
    <dbReference type="NCBI Taxonomy" id="425004"/>
    <lineage>
        <taxon>Bacteria</taxon>
        <taxon>Bacillati</taxon>
        <taxon>Bacillota</taxon>
        <taxon>Bacilli</taxon>
        <taxon>Bacillales</taxon>
        <taxon>Paenibacillaceae</taxon>
        <taxon>Cohnella</taxon>
    </lineage>
</organism>
<dbReference type="Gene3D" id="3.30.70.1060">
    <property type="entry name" value="Dimeric alpha+beta barrel"/>
    <property type="match status" value="1"/>
</dbReference>
<dbReference type="InterPro" id="IPR011008">
    <property type="entry name" value="Dimeric_a/b-barrel"/>
</dbReference>
<sequence length="125" mass="13869">MKFMCIGYLDAAKMDALPKDEVHAIMRECKPHLETFHGSGRVVLDAGLDQGPMRLRRRNGEVEAADVPAIDARGTPGSVFLIEARDMEEAIRLASLHPTVQVEAGERLGWEIDIYPVHSFRGKEG</sequence>
<protein>
    <submittedName>
        <fullName evidence="3">YciI family protein</fullName>
    </submittedName>
</protein>
<feature type="domain" description="YCII-related" evidence="2">
    <location>
        <begin position="1"/>
        <end position="103"/>
    </location>
</feature>
<dbReference type="EMBL" id="JAPDHZ010000006">
    <property type="protein sequence ID" value="MDG0794237.1"/>
    <property type="molecule type" value="Genomic_DNA"/>
</dbReference>
<gene>
    <name evidence="3" type="ORF">OMP38_27915</name>
</gene>
<name>A0A9X4KQA4_9BACL</name>
<keyword evidence="4" id="KW-1185">Reference proteome</keyword>
<comment type="caution">
    <text evidence="3">The sequence shown here is derived from an EMBL/GenBank/DDBJ whole genome shotgun (WGS) entry which is preliminary data.</text>
</comment>
<dbReference type="RefSeq" id="WP_277567995.1">
    <property type="nucleotide sequence ID" value="NZ_JAPDHZ010000006.1"/>
</dbReference>
<dbReference type="AlphaFoldDB" id="A0A9X4KQA4"/>
<evidence type="ECO:0000259" key="2">
    <source>
        <dbReference type="Pfam" id="PF03795"/>
    </source>
</evidence>
<dbReference type="SUPFAM" id="SSF54909">
    <property type="entry name" value="Dimeric alpha+beta barrel"/>
    <property type="match status" value="1"/>
</dbReference>
<evidence type="ECO:0000313" key="4">
    <source>
        <dbReference type="Proteomes" id="UP001153387"/>
    </source>
</evidence>
<proteinExistence type="inferred from homology"/>
<dbReference type="Pfam" id="PF03795">
    <property type="entry name" value="YCII"/>
    <property type="match status" value="1"/>
</dbReference>